<dbReference type="Proteomes" id="UP001059597">
    <property type="component" value="Chromosome"/>
</dbReference>
<evidence type="ECO:0000313" key="1">
    <source>
        <dbReference type="EMBL" id="BDM71290.1"/>
    </source>
</evidence>
<reference evidence="1" key="1">
    <citation type="submission" date="2022-06" db="EMBL/GenBank/DDBJ databases">
        <title>Complete genome sequence of Streptomyces nigrescens HEK616.</title>
        <authorList>
            <person name="Asamizu S."/>
            <person name="Onaka H."/>
        </authorList>
    </citation>
    <scope>NUCLEOTIDE SEQUENCE</scope>
    <source>
        <strain evidence="1">HEK616</strain>
    </source>
</reference>
<evidence type="ECO:0000313" key="2">
    <source>
        <dbReference type="Proteomes" id="UP001059597"/>
    </source>
</evidence>
<dbReference type="EMBL" id="AP026073">
    <property type="protein sequence ID" value="BDM71290.1"/>
    <property type="molecule type" value="Genomic_DNA"/>
</dbReference>
<proteinExistence type="predicted"/>
<organism evidence="1 2">
    <name type="scientific">Streptomyces nigrescens</name>
    <dbReference type="NCBI Taxonomy" id="1920"/>
    <lineage>
        <taxon>Bacteria</taxon>
        <taxon>Bacillati</taxon>
        <taxon>Actinomycetota</taxon>
        <taxon>Actinomycetes</taxon>
        <taxon>Kitasatosporales</taxon>
        <taxon>Streptomycetaceae</taxon>
        <taxon>Streptomyces</taxon>
    </lineage>
</organism>
<keyword evidence="2" id="KW-1185">Reference proteome</keyword>
<protein>
    <submittedName>
        <fullName evidence="1">Uncharacterized protein</fullName>
    </submittedName>
</protein>
<accession>A0ABM7ZY33</accession>
<sequence length="100" mass="10880">MQGILESLRCGACAHRANGPAAAGNLARAGLCVEQYEARRYRRRVAQQPLFDGDVVHGIYAAVHRLAAASEFFRGIGLLKVTGHAHQWQLSLLSPGTRGW</sequence>
<name>A0ABM7ZY33_STRNI</name>
<gene>
    <name evidence="1" type="ORF">HEK616_47770</name>
</gene>